<gene>
    <name evidence="1" type="ORF">P174DRAFT_438638</name>
</gene>
<dbReference type="AlphaFoldDB" id="A0A2I1CGQ9"/>
<feature type="non-terminal residue" evidence="1">
    <location>
        <position position="1"/>
    </location>
</feature>
<dbReference type="RefSeq" id="XP_024685412.1">
    <property type="nucleotide sequence ID" value="XM_024826586.1"/>
</dbReference>
<dbReference type="EMBL" id="MSZS01000002">
    <property type="protein sequence ID" value="PKX96817.1"/>
    <property type="molecule type" value="Genomic_DNA"/>
</dbReference>
<sequence>MHLLGVLVPVFPPAPTHRRVAAQQPRLLKYGHWSSPNCNGRRNSTEREKDEMPLRIDLQSSIVRGIKPLLGVSKPSPAVPGKSYQQGLCGFRRQ</sequence>
<organism evidence="1 2">
    <name type="scientific">Aspergillus novofumigatus (strain IBT 16806)</name>
    <dbReference type="NCBI Taxonomy" id="1392255"/>
    <lineage>
        <taxon>Eukaryota</taxon>
        <taxon>Fungi</taxon>
        <taxon>Dikarya</taxon>
        <taxon>Ascomycota</taxon>
        <taxon>Pezizomycotina</taxon>
        <taxon>Eurotiomycetes</taxon>
        <taxon>Eurotiomycetidae</taxon>
        <taxon>Eurotiales</taxon>
        <taxon>Aspergillaceae</taxon>
        <taxon>Aspergillus</taxon>
        <taxon>Aspergillus subgen. Fumigati</taxon>
    </lineage>
</organism>
<protein>
    <submittedName>
        <fullName evidence="1">Uncharacterized protein</fullName>
    </submittedName>
</protein>
<keyword evidence="2" id="KW-1185">Reference proteome</keyword>
<evidence type="ECO:0000313" key="1">
    <source>
        <dbReference type="EMBL" id="PKX96817.1"/>
    </source>
</evidence>
<accession>A0A2I1CGQ9</accession>
<name>A0A2I1CGQ9_ASPN1</name>
<reference evidence="2" key="1">
    <citation type="journal article" date="2018" name="Proc. Natl. Acad. Sci. U.S.A.">
        <title>Linking secondary metabolites to gene clusters through genome sequencing of six diverse Aspergillus species.</title>
        <authorList>
            <person name="Kaerboelling I."/>
            <person name="Vesth T.C."/>
            <person name="Frisvad J.C."/>
            <person name="Nybo J.L."/>
            <person name="Theobald S."/>
            <person name="Kuo A."/>
            <person name="Bowyer P."/>
            <person name="Matsuda Y."/>
            <person name="Mondo S."/>
            <person name="Lyhne E.K."/>
            <person name="Kogle M.E."/>
            <person name="Clum A."/>
            <person name="Lipzen A."/>
            <person name="Salamov A."/>
            <person name="Ngan C.Y."/>
            <person name="Daum C."/>
            <person name="Chiniquy J."/>
            <person name="Barry K."/>
            <person name="LaButti K."/>
            <person name="Haridas S."/>
            <person name="Simmons B.A."/>
            <person name="Magnuson J.K."/>
            <person name="Mortensen U.H."/>
            <person name="Larsen T.O."/>
            <person name="Grigoriev I.V."/>
            <person name="Baker S.E."/>
            <person name="Andersen M.R."/>
        </authorList>
    </citation>
    <scope>NUCLEOTIDE SEQUENCE [LARGE SCALE GENOMIC DNA]</scope>
    <source>
        <strain evidence="2">IBT 16806</strain>
    </source>
</reference>
<evidence type="ECO:0000313" key="2">
    <source>
        <dbReference type="Proteomes" id="UP000234474"/>
    </source>
</evidence>
<comment type="caution">
    <text evidence="1">The sequence shown here is derived from an EMBL/GenBank/DDBJ whole genome shotgun (WGS) entry which is preliminary data.</text>
</comment>
<dbReference type="VEuPathDB" id="FungiDB:P174DRAFT_438638"/>
<dbReference type="Proteomes" id="UP000234474">
    <property type="component" value="Unassembled WGS sequence"/>
</dbReference>
<proteinExistence type="predicted"/>
<dbReference type="GeneID" id="36533911"/>